<evidence type="ECO:0008006" key="4">
    <source>
        <dbReference type="Google" id="ProtNLM"/>
    </source>
</evidence>
<dbReference type="Proteomes" id="UP000008639">
    <property type="component" value="Chromosome"/>
</dbReference>
<feature type="chain" id="PRO_5038826736" description="Lipoprotein" evidence="1">
    <location>
        <begin position="21"/>
        <end position="197"/>
    </location>
</feature>
<proteinExistence type="predicted"/>
<keyword evidence="1" id="KW-0732">Signal</keyword>
<dbReference type="AlphaFoldDB" id="F0M1E8"/>
<dbReference type="HOGENOM" id="CLU_094639_0_0_11"/>
<dbReference type="STRING" id="930171.Asphe3_19320"/>
<evidence type="ECO:0000313" key="2">
    <source>
        <dbReference type="EMBL" id="ADX73087.1"/>
    </source>
</evidence>
<feature type="signal peptide" evidence="1">
    <location>
        <begin position="1"/>
        <end position="20"/>
    </location>
</feature>
<dbReference type="PROSITE" id="PS51257">
    <property type="entry name" value="PROKAR_LIPOPROTEIN"/>
    <property type="match status" value="1"/>
</dbReference>
<name>F0M1E8_PSEPM</name>
<dbReference type="RefSeq" id="WP_013601014.1">
    <property type="nucleotide sequence ID" value="NC_015145.1"/>
</dbReference>
<sequence precursor="true">MRRVGLAAAGVTALLLVAAACQGPRPLDGDEAVVDDTFVTAYSWHDNTPPGSTIISNPVLHDVAGGTGTFEDPVTIAVGHSRETGRSVLDFPAGTRIYLPNVRRYFIVEDACGDGPTPEEGPCHVGADDHGDASVWIDIWIGGDGESARFVRDCALRVTGVQTAVFNPGDQYVVAPGEGVIHDGECDSGYGNDLVTR</sequence>
<evidence type="ECO:0000313" key="3">
    <source>
        <dbReference type="Proteomes" id="UP000008639"/>
    </source>
</evidence>
<dbReference type="eggNOG" id="COG3583">
    <property type="taxonomic scope" value="Bacteria"/>
</dbReference>
<gene>
    <name evidence="2" type="ordered locus">Asphe3_19320</name>
</gene>
<organism evidence="2 3">
    <name type="scientific">Pseudarthrobacter phenanthrenivorans (strain DSM 18606 / JCM 16027 / LMG 23796 / Sphe3)</name>
    <name type="common">Arthrobacter phenanthrenivorans</name>
    <dbReference type="NCBI Taxonomy" id="930171"/>
    <lineage>
        <taxon>Bacteria</taxon>
        <taxon>Bacillati</taxon>
        <taxon>Actinomycetota</taxon>
        <taxon>Actinomycetes</taxon>
        <taxon>Micrococcales</taxon>
        <taxon>Micrococcaceae</taxon>
        <taxon>Pseudarthrobacter</taxon>
    </lineage>
</organism>
<reference evidence="2 3" key="1">
    <citation type="journal article" date="2011" name="Stand. Genomic Sci.">
        <title>Complete genome sequence of Arthrobacter phenanthrenivorans type strain (Sphe3).</title>
        <authorList>
            <person name="Kallimanis A."/>
            <person name="Labutti K.M."/>
            <person name="Lapidus A."/>
            <person name="Clum A."/>
            <person name="Lykidis A."/>
            <person name="Mavromatis K."/>
            <person name="Pagani I."/>
            <person name="Liolios K."/>
            <person name="Ivanova N."/>
            <person name="Goodwin L."/>
            <person name="Pitluck S."/>
            <person name="Chen A."/>
            <person name="Palaniappan K."/>
            <person name="Markowitz V."/>
            <person name="Bristow J."/>
            <person name="Velentzas A.D."/>
            <person name="Perisynakis A."/>
            <person name="Ouzounis C.C."/>
            <person name="Kyrpides N.C."/>
            <person name="Koukkou A.I."/>
            <person name="Drainas C."/>
        </authorList>
    </citation>
    <scope>NUCLEOTIDE SEQUENCE [LARGE SCALE GENOMIC DNA]</scope>
    <source>
        <strain evidence="3">DSM 18606 / JCM 16027 / LMG 23796 / Sphe3</strain>
    </source>
</reference>
<dbReference type="KEGG" id="apn:Asphe3_19320"/>
<dbReference type="EMBL" id="CP002379">
    <property type="protein sequence ID" value="ADX73087.1"/>
    <property type="molecule type" value="Genomic_DNA"/>
</dbReference>
<accession>F0M1E8</accession>
<protein>
    <recommendedName>
        <fullName evidence="4">Lipoprotein</fullName>
    </recommendedName>
</protein>
<evidence type="ECO:0000256" key="1">
    <source>
        <dbReference type="SAM" id="SignalP"/>
    </source>
</evidence>